<evidence type="ECO:0000313" key="2">
    <source>
        <dbReference type="Proteomes" id="UP000323909"/>
    </source>
</evidence>
<accession>A0A5M8EFB0</accession>
<evidence type="ECO:0000313" key="1">
    <source>
        <dbReference type="EMBL" id="KAA6169031.1"/>
    </source>
</evidence>
<reference evidence="1 2" key="1">
    <citation type="submission" date="2019-09" db="EMBL/GenBank/DDBJ databases">
        <title>Genomic sequencing of 4 copper resistant soil isolates.</title>
        <authorList>
            <person name="Havryliuk O."/>
        </authorList>
    </citation>
    <scope>NUCLEOTIDE SEQUENCE [LARGE SCALE GENOMIC DNA]</scope>
    <source>
        <strain evidence="1 2">UKR4</strain>
    </source>
</reference>
<dbReference type="RefSeq" id="WP_150055747.1">
    <property type="nucleotide sequence ID" value="NZ_VWXT01000657.1"/>
</dbReference>
<dbReference type="Proteomes" id="UP000323909">
    <property type="component" value="Unassembled WGS sequence"/>
</dbReference>
<gene>
    <name evidence="1" type="ORF">F3K53_30115</name>
</gene>
<dbReference type="AlphaFoldDB" id="A0A5M8EFB0"/>
<proteinExistence type="predicted"/>
<organism evidence="1 2">
    <name type="scientific">Pseudomonas veronii</name>
    <dbReference type="NCBI Taxonomy" id="76761"/>
    <lineage>
        <taxon>Bacteria</taxon>
        <taxon>Pseudomonadati</taxon>
        <taxon>Pseudomonadota</taxon>
        <taxon>Gammaproteobacteria</taxon>
        <taxon>Pseudomonadales</taxon>
        <taxon>Pseudomonadaceae</taxon>
        <taxon>Pseudomonas</taxon>
    </lineage>
</organism>
<dbReference type="EMBL" id="VWXT01000657">
    <property type="protein sequence ID" value="KAA6169031.1"/>
    <property type="molecule type" value="Genomic_DNA"/>
</dbReference>
<protein>
    <submittedName>
        <fullName evidence="1">Uncharacterized protein</fullName>
    </submittedName>
</protein>
<sequence>MSADYSLSDVLQRIYENQLAFEAAVIELTLWVEQRASPEVGNNIRGALGALGHNAGRIKQGLARLRA</sequence>
<name>A0A5M8EFB0_PSEVE</name>
<comment type="caution">
    <text evidence="1">The sequence shown here is derived from an EMBL/GenBank/DDBJ whole genome shotgun (WGS) entry which is preliminary data.</text>
</comment>